<protein>
    <submittedName>
        <fullName evidence="2">Uncharacterized protein</fullName>
    </submittedName>
</protein>
<reference evidence="2 3" key="1">
    <citation type="submission" date="2016-07" db="EMBL/GenBank/DDBJ databases">
        <title>Pervasive Adenine N6-methylation of Active Genes in Fungi.</title>
        <authorList>
            <consortium name="DOE Joint Genome Institute"/>
            <person name="Mondo S.J."/>
            <person name="Dannebaum R.O."/>
            <person name="Kuo R.C."/>
            <person name="Labutti K."/>
            <person name="Haridas S."/>
            <person name="Kuo A."/>
            <person name="Salamov A."/>
            <person name="Ahrendt S.R."/>
            <person name="Lipzen A."/>
            <person name="Sullivan W."/>
            <person name="Andreopoulos W.B."/>
            <person name="Clum A."/>
            <person name="Lindquist E."/>
            <person name="Daum C."/>
            <person name="Ramamoorthy G.K."/>
            <person name="Gryganskyi A."/>
            <person name="Culley D."/>
            <person name="Magnuson J.K."/>
            <person name="James T.Y."/>
            <person name="O'Malley M.A."/>
            <person name="Stajich J.E."/>
            <person name="Spatafora J.W."/>
            <person name="Visel A."/>
            <person name="Grigoriev I.V."/>
        </authorList>
    </citation>
    <scope>NUCLEOTIDE SEQUENCE [LARGE SCALE GENOMIC DNA]</scope>
    <source>
        <strain evidence="2 3">62-1032</strain>
    </source>
</reference>
<comment type="caution">
    <text evidence="2">The sequence shown here is derived from an EMBL/GenBank/DDBJ whole genome shotgun (WGS) entry which is preliminary data.</text>
</comment>
<feature type="region of interest" description="Disordered" evidence="1">
    <location>
        <begin position="1"/>
        <end position="32"/>
    </location>
</feature>
<dbReference type="InParanoid" id="A0A1Y2FAL1"/>
<evidence type="ECO:0000313" key="3">
    <source>
        <dbReference type="Proteomes" id="UP000193467"/>
    </source>
</evidence>
<dbReference type="AlphaFoldDB" id="A0A1Y2FAL1"/>
<sequence>MEHLSQPFASPPLSACPQRYRTPSAPPATDGEQYRTNLQGCSSLLLKFQPLQVIRNRPARPSCNLRRGHRFFSQRRLFLYIETLPLAASFFRRRPRKPRSLFERASPSFAALALELLPFTTKRQAEDREFERGGCILVALSTALYPSSEAAGRQRP</sequence>
<organism evidence="2 3">
    <name type="scientific">Leucosporidium creatinivorum</name>
    <dbReference type="NCBI Taxonomy" id="106004"/>
    <lineage>
        <taxon>Eukaryota</taxon>
        <taxon>Fungi</taxon>
        <taxon>Dikarya</taxon>
        <taxon>Basidiomycota</taxon>
        <taxon>Pucciniomycotina</taxon>
        <taxon>Microbotryomycetes</taxon>
        <taxon>Leucosporidiales</taxon>
        <taxon>Leucosporidium</taxon>
    </lineage>
</organism>
<name>A0A1Y2FAL1_9BASI</name>
<dbReference type="Proteomes" id="UP000193467">
    <property type="component" value="Unassembled WGS sequence"/>
</dbReference>
<evidence type="ECO:0000256" key="1">
    <source>
        <dbReference type="SAM" id="MobiDB-lite"/>
    </source>
</evidence>
<dbReference type="EMBL" id="MCGR01000024">
    <property type="protein sequence ID" value="ORY80667.1"/>
    <property type="molecule type" value="Genomic_DNA"/>
</dbReference>
<accession>A0A1Y2FAL1</accession>
<gene>
    <name evidence="2" type="ORF">BCR35DRAFT_88644</name>
</gene>
<proteinExistence type="predicted"/>
<evidence type="ECO:0000313" key="2">
    <source>
        <dbReference type="EMBL" id="ORY80667.1"/>
    </source>
</evidence>
<keyword evidence="3" id="KW-1185">Reference proteome</keyword>